<dbReference type="InterPro" id="IPR012677">
    <property type="entry name" value="Nucleotide-bd_a/b_plait_sf"/>
</dbReference>
<keyword evidence="8" id="KW-1185">Reference proteome</keyword>
<dbReference type="PANTHER" id="PTHR23238">
    <property type="entry name" value="RNA BINDING PROTEIN"/>
    <property type="match status" value="1"/>
</dbReference>
<dbReference type="Proteomes" id="UP000563060">
    <property type="component" value="Unassembled WGS sequence"/>
</dbReference>
<keyword evidence="2 4" id="KW-0694">RNA-binding</keyword>
<dbReference type="InterPro" id="IPR034870">
    <property type="entry name" value="TET_fam"/>
</dbReference>
<feature type="non-terminal residue" evidence="7">
    <location>
        <position position="1"/>
    </location>
</feature>
<accession>A0A7L3ZH53</accession>
<evidence type="ECO:0000313" key="7">
    <source>
        <dbReference type="EMBL" id="NXW11922.1"/>
    </source>
</evidence>
<dbReference type="Gene3D" id="3.30.70.330">
    <property type="match status" value="1"/>
</dbReference>
<evidence type="ECO:0000259" key="6">
    <source>
        <dbReference type="PROSITE" id="PS50102"/>
    </source>
</evidence>
<comment type="caution">
    <text evidence="7">The sequence shown here is derived from an EMBL/GenBank/DDBJ whole genome shotgun (WGS) entry which is preliminary data.</text>
</comment>
<dbReference type="GO" id="GO:0003723">
    <property type="term" value="F:RNA binding"/>
    <property type="evidence" value="ECO:0007669"/>
    <property type="project" value="UniProtKB-UniRule"/>
</dbReference>
<feature type="domain" description="RRM" evidence="6">
    <location>
        <begin position="253"/>
        <end position="318"/>
    </location>
</feature>
<evidence type="ECO:0000256" key="3">
    <source>
        <dbReference type="ARBA" id="ARBA00023242"/>
    </source>
</evidence>
<evidence type="ECO:0000256" key="4">
    <source>
        <dbReference type="PROSITE-ProRule" id="PRU00176"/>
    </source>
</evidence>
<feature type="compositionally biased region" description="Gly residues" evidence="5">
    <location>
        <begin position="213"/>
        <end position="224"/>
    </location>
</feature>
<gene>
    <name evidence="7" type="primary">Fus</name>
    <name evidence="7" type="ORF">FREGRA_R14868</name>
</gene>
<dbReference type="PROSITE" id="PS50102">
    <property type="entry name" value="RRM"/>
    <property type="match status" value="1"/>
</dbReference>
<evidence type="ECO:0000313" key="8">
    <source>
        <dbReference type="Proteomes" id="UP000563060"/>
    </source>
</evidence>
<evidence type="ECO:0000256" key="1">
    <source>
        <dbReference type="ARBA" id="ARBA00004123"/>
    </source>
</evidence>
<dbReference type="GO" id="GO:0005634">
    <property type="term" value="C:nucleus"/>
    <property type="evidence" value="ECO:0007669"/>
    <property type="project" value="UniProtKB-SubCell"/>
</dbReference>
<keyword evidence="3" id="KW-0539">Nucleus</keyword>
<feature type="region of interest" description="Disordered" evidence="5">
    <location>
        <begin position="1"/>
        <end position="227"/>
    </location>
</feature>
<evidence type="ECO:0000256" key="2">
    <source>
        <dbReference type="ARBA" id="ARBA00022884"/>
    </source>
</evidence>
<dbReference type="SUPFAM" id="SSF54928">
    <property type="entry name" value="RNA-binding domain, RBD"/>
    <property type="match status" value="1"/>
</dbReference>
<dbReference type="AlphaFoldDB" id="A0A7L3ZH53"/>
<proteinExistence type="predicted"/>
<feature type="non-terminal residue" evidence="7">
    <location>
        <position position="318"/>
    </location>
</feature>
<comment type="subcellular location">
    <subcellularLocation>
        <location evidence="1">Nucleus</location>
    </subcellularLocation>
</comment>
<dbReference type="EMBL" id="VZZT01009369">
    <property type="protein sequence ID" value="NXW11922.1"/>
    <property type="molecule type" value="Genomic_DNA"/>
</dbReference>
<protein>
    <submittedName>
        <fullName evidence="7">FUS protein</fullName>
    </submittedName>
</protein>
<feature type="compositionally biased region" description="Low complexity" evidence="5">
    <location>
        <begin position="72"/>
        <end position="150"/>
    </location>
</feature>
<feature type="compositionally biased region" description="Low complexity" evidence="5">
    <location>
        <begin position="10"/>
        <end position="64"/>
    </location>
</feature>
<dbReference type="InterPro" id="IPR000504">
    <property type="entry name" value="RRM_dom"/>
</dbReference>
<dbReference type="Pfam" id="PF00076">
    <property type="entry name" value="RRM_1"/>
    <property type="match status" value="1"/>
</dbReference>
<name>A0A7L3ZH53_FREGA</name>
<dbReference type="InterPro" id="IPR035979">
    <property type="entry name" value="RBD_domain_sf"/>
</dbReference>
<sequence>SYGAYPTPPGQGYSQQGSQPYGQQSYSGYSQSTDTSAYGQNSYSSSYGQTQSSYSTQSTPQAYGSTGGYGSGQSSQTSYGQPSSYPSYSQPPAASSSTGSYGSSSQSSSYGQPPSSGYNQQSSYSGQQQSYSQQSSYNPPQSYSQQSQYNSGGGSGCERRGGVTTAPGGLAPVRRASDKKPKCQNGGFSPQKGAWAETGGEKAFFPPVFPDSGGLGAGGGGWEGKGLMRANEHANEHANELSPPGEQDNSDNNTIFVQGLGENVTIESVADYFKQIGIIKTNKKTGQPMINLYTDRETGKLKGEATVSFDDPPSAKAA</sequence>
<evidence type="ECO:0000256" key="5">
    <source>
        <dbReference type="SAM" id="MobiDB-lite"/>
    </source>
</evidence>
<reference evidence="7 8" key="1">
    <citation type="submission" date="2019-09" db="EMBL/GenBank/DDBJ databases">
        <title>Bird 10,000 Genomes (B10K) Project - Family phase.</title>
        <authorList>
            <person name="Zhang G."/>
        </authorList>
    </citation>
    <scope>NUCLEOTIDE SEQUENCE [LARGE SCALE GENOMIC DNA]</scope>
    <source>
        <strain evidence="7">B10K-DU-006-09</strain>
        <tissue evidence="7">Muscle</tissue>
    </source>
</reference>
<organism evidence="7 8">
    <name type="scientific">Fregetta grallaria</name>
    <name type="common">White-bellied storm-petrel</name>
    <name type="synonym">Procellaria grallaria</name>
    <dbReference type="NCBI Taxonomy" id="79628"/>
    <lineage>
        <taxon>Eukaryota</taxon>
        <taxon>Metazoa</taxon>
        <taxon>Chordata</taxon>
        <taxon>Craniata</taxon>
        <taxon>Vertebrata</taxon>
        <taxon>Euteleostomi</taxon>
        <taxon>Archelosauria</taxon>
        <taxon>Archosauria</taxon>
        <taxon>Dinosauria</taxon>
        <taxon>Saurischia</taxon>
        <taxon>Theropoda</taxon>
        <taxon>Coelurosauria</taxon>
        <taxon>Aves</taxon>
        <taxon>Neognathae</taxon>
        <taxon>Neoaves</taxon>
        <taxon>Aequornithes</taxon>
        <taxon>Procellariiformes</taxon>
        <taxon>Hydrobatidae</taxon>
        <taxon>Fregetta</taxon>
    </lineage>
</organism>
<dbReference type="GO" id="GO:0006355">
    <property type="term" value="P:regulation of DNA-templated transcription"/>
    <property type="evidence" value="ECO:0007669"/>
    <property type="project" value="InterPro"/>
</dbReference>